<dbReference type="Pfam" id="PF13274">
    <property type="entry name" value="SocA_Panacea"/>
    <property type="match status" value="1"/>
</dbReference>
<dbReference type="AlphaFoldDB" id="A0A414SE57"/>
<dbReference type="Proteomes" id="UP000284220">
    <property type="component" value="Unassembled WGS sequence"/>
</dbReference>
<name>A0A414SE57_9FIRM</name>
<feature type="domain" description="Antitoxin SocA-like Panacea" evidence="1">
    <location>
        <begin position="28"/>
        <end position="120"/>
    </location>
</feature>
<comment type="caution">
    <text evidence="2">The sequence shown here is derived from an EMBL/GenBank/DDBJ whole genome shotgun (WGS) entry which is preliminary data.</text>
</comment>
<dbReference type="RefSeq" id="WP_118197835.1">
    <property type="nucleotide sequence ID" value="NZ_JBCJBY010000027.1"/>
</dbReference>
<dbReference type="InterPro" id="IPR025272">
    <property type="entry name" value="SocA_Panacea"/>
</dbReference>
<sequence length="143" mass="16651">MSYKVLDVCKYVINYSNQKDYGISNLKLQKILYFVQAYFLISEPSRCCFEEKIEAWDFGPVVPKAYREYKQFGSSDIPDTGDNINIISDEDQKLIRTVIEKFADYSATDLVSLTHNQSPWIDAYIPCMNREITPEAIREYFNG</sequence>
<evidence type="ECO:0000259" key="1">
    <source>
        <dbReference type="Pfam" id="PF13274"/>
    </source>
</evidence>
<protein>
    <submittedName>
        <fullName evidence="2">DUF4065 domain-containing protein</fullName>
    </submittedName>
</protein>
<gene>
    <name evidence="2" type="ORF">DW272_09940</name>
</gene>
<reference evidence="2 3" key="1">
    <citation type="submission" date="2018-08" db="EMBL/GenBank/DDBJ databases">
        <title>A genome reference for cultivated species of the human gut microbiota.</title>
        <authorList>
            <person name="Zou Y."/>
            <person name="Xue W."/>
            <person name="Luo G."/>
        </authorList>
    </citation>
    <scope>NUCLEOTIDE SEQUENCE [LARGE SCALE GENOMIC DNA]</scope>
    <source>
        <strain evidence="2 3">AM22-9LB</strain>
    </source>
</reference>
<organism evidence="2 3">
    <name type="scientific">Blautia obeum</name>
    <dbReference type="NCBI Taxonomy" id="40520"/>
    <lineage>
        <taxon>Bacteria</taxon>
        <taxon>Bacillati</taxon>
        <taxon>Bacillota</taxon>
        <taxon>Clostridia</taxon>
        <taxon>Lachnospirales</taxon>
        <taxon>Lachnospiraceae</taxon>
        <taxon>Blautia</taxon>
    </lineage>
</organism>
<evidence type="ECO:0000313" key="2">
    <source>
        <dbReference type="EMBL" id="RHG17352.1"/>
    </source>
</evidence>
<accession>A0A414SE57</accession>
<evidence type="ECO:0000313" key="3">
    <source>
        <dbReference type="Proteomes" id="UP000284220"/>
    </source>
</evidence>
<proteinExistence type="predicted"/>
<dbReference type="EMBL" id="QRHZ01000004">
    <property type="protein sequence ID" value="RHG17352.1"/>
    <property type="molecule type" value="Genomic_DNA"/>
</dbReference>